<dbReference type="EMBL" id="REGN01007390">
    <property type="protein sequence ID" value="RNA06428.1"/>
    <property type="molecule type" value="Genomic_DNA"/>
</dbReference>
<feature type="region of interest" description="Disordered" evidence="1">
    <location>
        <begin position="1"/>
        <end position="25"/>
    </location>
</feature>
<evidence type="ECO:0000256" key="1">
    <source>
        <dbReference type="SAM" id="MobiDB-lite"/>
    </source>
</evidence>
<dbReference type="Proteomes" id="UP000276133">
    <property type="component" value="Unassembled WGS sequence"/>
</dbReference>
<reference evidence="2 3" key="1">
    <citation type="journal article" date="2018" name="Sci. Rep.">
        <title>Genomic signatures of local adaptation to the degree of environmental predictability in rotifers.</title>
        <authorList>
            <person name="Franch-Gras L."/>
            <person name="Hahn C."/>
            <person name="Garcia-Roger E.M."/>
            <person name="Carmona M.J."/>
            <person name="Serra M."/>
            <person name="Gomez A."/>
        </authorList>
    </citation>
    <scope>NUCLEOTIDE SEQUENCE [LARGE SCALE GENOMIC DNA]</scope>
    <source>
        <strain evidence="2">HYR1</strain>
    </source>
</reference>
<gene>
    <name evidence="2" type="ORF">BpHYR1_042054</name>
</gene>
<proteinExistence type="predicted"/>
<keyword evidence="3" id="KW-1185">Reference proteome</keyword>
<evidence type="ECO:0000313" key="3">
    <source>
        <dbReference type="Proteomes" id="UP000276133"/>
    </source>
</evidence>
<name>A0A3M7Q655_BRAPC</name>
<accession>A0A3M7Q655</accession>
<feature type="non-terminal residue" evidence="2">
    <location>
        <position position="1"/>
    </location>
</feature>
<sequence length="85" mass="9945">RSSLYGGSLYGGSTLDRTNTTPPDQHRRNLTILYAFYQARLSSFRNVLKFLLSTTKYNCQVIVLFLRKFVILGFRYKEVRCIKDN</sequence>
<comment type="caution">
    <text evidence="2">The sequence shown here is derived from an EMBL/GenBank/DDBJ whole genome shotgun (WGS) entry which is preliminary data.</text>
</comment>
<feature type="compositionally biased region" description="Low complexity" evidence="1">
    <location>
        <begin position="1"/>
        <end position="13"/>
    </location>
</feature>
<evidence type="ECO:0000313" key="2">
    <source>
        <dbReference type="EMBL" id="RNA06428.1"/>
    </source>
</evidence>
<organism evidence="2 3">
    <name type="scientific">Brachionus plicatilis</name>
    <name type="common">Marine rotifer</name>
    <name type="synonym">Brachionus muelleri</name>
    <dbReference type="NCBI Taxonomy" id="10195"/>
    <lineage>
        <taxon>Eukaryota</taxon>
        <taxon>Metazoa</taxon>
        <taxon>Spiralia</taxon>
        <taxon>Gnathifera</taxon>
        <taxon>Rotifera</taxon>
        <taxon>Eurotatoria</taxon>
        <taxon>Monogononta</taxon>
        <taxon>Pseudotrocha</taxon>
        <taxon>Ploima</taxon>
        <taxon>Brachionidae</taxon>
        <taxon>Brachionus</taxon>
    </lineage>
</organism>
<dbReference type="AlphaFoldDB" id="A0A3M7Q655"/>
<protein>
    <submittedName>
        <fullName evidence="2">Uncharacterized protein</fullName>
    </submittedName>
</protein>